<name>A0A9N9DFR0_9GLOM</name>
<dbReference type="Proteomes" id="UP000789831">
    <property type="component" value="Unassembled WGS sequence"/>
</dbReference>
<sequence>MPNLLNLLSPELIPFITKYLPIQDLKKCYSLDDIWKAEAIREICKRLIVDCLFINSKTTIKALIDPKFQYISISKALAKKMYLYIFREWGSRYPVVEKLGVGATNTGKNVM</sequence>
<evidence type="ECO:0000313" key="2">
    <source>
        <dbReference type="Proteomes" id="UP000789831"/>
    </source>
</evidence>
<organism evidence="1 2">
    <name type="scientific">Ambispora gerdemannii</name>
    <dbReference type="NCBI Taxonomy" id="144530"/>
    <lineage>
        <taxon>Eukaryota</taxon>
        <taxon>Fungi</taxon>
        <taxon>Fungi incertae sedis</taxon>
        <taxon>Mucoromycota</taxon>
        <taxon>Glomeromycotina</taxon>
        <taxon>Glomeromycetes</taxon>
        <taxon>Archaeosporales</taxon>
        <taxon>Ambisporaceae</taxon>
        <taxon>Ambispora</taxon>
    </lineage>
</organism>
<proteinExistence type="predicted"/>
<dbReference type="AlphaFoldDB" id="A0A9N9DFR0"/>
<feature type="non-terminal residue" evidence="1">
    <location>
        <position position="111"/>
    </location>
</feature>
<dbReference type="OrthoDB" id="2403661at2759"/>
<dbReference type="EMBL" id="CAJVPL010003794">
    <property type="protein sequence ID" value="CAG8638537.1"/>
    <property type="molecule type" value="Genomic_DNA"/>
</dbReference>
<gene>
    <name evidence="1" type="ORF">AGERDE_LOCUS10867</name>
</gene>
<keyword evidence="2" id="KW-1185">Reference proteome</keyword>
<evidence type="ECO:0000313" key="1">
    <source>
        <dbReference type="EMBL" id="CAG8638537.1"/>
    </source>
</evidence>
<reference evidence="1" key="1">
    <citation type="submission" date="2021-06" db="EMBL/GenBank/DDBJ databases">
        <authorList>
            <person name="Kallberg Y."/>
            <person name="Tangrot J."/>
            <person name="Rosling A."/>
        </authorList>
    </citation>
    <scope>NUCLEOTIDE SEQUENCE</scope>
    <source>
        <strain evidence="1">MT106</strain>
    </source>
</reference>
<accession>A0A9N9DFR0</accession>
<protein>
    <submittedName>
        <fullName evidence="1">11189_t:CDS:1</fullName>
    </submittedName>
</protein>
<comment type="caution">
    <text evidence="1">The sequence shown here is derived from an EMBL/GenBank/DDBJ whole genome shotgun (WGS) entry which is preliminary data.</text>
</comment>